<feature type="coiled-coil region" evidence="7">
    <location>
        <begin position="446"/>
        <end position="483"/>
    </location>
</feature>
<dbReference type="CDD" id="cd06225">
    <property type="entry name" value="HAMP"/>
    <property type="match status" value="1"/>
</dbReference>
<dbReference type="Pfam" id="PF02743">
    <property type="entry name" value="dCache_1"/>
    <property type="match status" value="1"/>
</dbReference>
<dbReference type="SUPFAM" id="SSF103190">
    <property type="entry name" value="Sensory domain-like"/>
    <property type="match status" value="1"/>
</dbReference>
<keyword evidence="5 8" id="KW-1133">Transmembrane helix</keyword>
<dbReference type="PROSITE" id="PS51746">
    <property type="entry name" value="PPM_2"/>
    <property type="match status" value="1"/>
</dbReference>
<protein>
    <submittedName>
        <fullName evidence="11">SpoIIE family protein phosphatase</fullName>
    </submittedName>
</protein>
<dbReference type="Gene3D" id="3.60.40.10">
    <property type="entry name" value="PPM-type phosphatase domain"/>
    <property type="match status" value="1"/>
</dbReference>
<evidence type="ECO:0000256" key="5">
    <source>
        <dbReference type="ARBA" id="ARBA00022989"/>
    </source>
</evidence>
<dbReference type="SMART" id="SM00304">
    <property type="entry name" value="HAMP"/>
    <property type="match status" value="1"/>
</dbReference>
<keyword evidence="4" id="KW-0378">Hydrolase</keyword>
<dbReference type="RefSeq" id="WP_317295457.1">
    <property type="nucleotide sequence ID" value="NZ_JABFFQ010000001.1"/>
</dbReference>
<dbReference type="SUPFAM" id="SSF81606">
    <property type="entry name" value="PP2C-like"/>
    <property type="match status" value="1"/>
</dbReference>
<dbReference type="Pfam" id="PF00672">
    <property type="entry name" value="HAMP"/>
    <property type="match status" value="1"/>
</dbReference>
<evidence type="ECO:0000256" key="8">
    <source>
        <dbReference type="SAM" id="Phobius"/>
    </source>
</evidence>
<dbReference type="CDD" id="cd18773">
    <property type="entry name" value="PDC1_HK_sensor"/>
    <property type="match status" value="1"/>
</dbReference>
<accession>A0ABU3Z0E5</accession>
<dbReference type="InterPro" id="IPR033479">
    <property type="entry name" value="dCache_1"/>
</dbReference>
<evidence type="ECO:0000313" key="11">
    <source>
        <dbReference type="EMBL" id="MDV4342274.1"/>
    </source>
</evidence>
<dbReference type="InterPro" id="IPR003660">
    <property type="entry name" value="HAMP_dom"/>
</dbReference>
<evidence type="ECO:0000256" key="7">
    <source>
        <dbReference type="SAM" id="Coils"/>
    </source>
</evidence>
<evidence type="ECO:0000313" key="12">
    <source>
        <dbReference type="Proteomes" id="UP001273768"/>
    </source>
</evidence>
<dbReference type="InterPro" id="IPR052016">
    <property type="entry name" value="Bact_Sigma-Reg"/>
</dbReference>
<dbReference type="InterPro" id="IPR029151">
    <property type="entry name" value="Sensor-like_sf"/>
</dbReference>
<keyword evidence="12" id="KW-1185">Reference proteome</keyword>
<feature type="transmembrane region" description="Helical" evidence="8">
    <location>
        <begin position="388"/>
        <end position="407"/>
    </location>
</feature>
<dbReference type="Pfam" id="PF07228">
    <property type="entry name" value="SpoIIE"/>
    <property type="match status" value="1"/>
</dbReference>
<keyword evidence="6 8" id="KW-0472">Membrane</keyword>
<dbReference type="Gene3D" id="3.30.450.20">
    <property type="entry name" value="PAS domain"/>
    <property type="match status" value="1"/>
</dbReference>
<evidence type="ECO:0000256" key="6">
    <source>
        <dbReference type="ARBA" id="ARBA00023136"/>
    </source>
</evidence>
<dbReference type="InterPro" id="IPR001932">
    <property type="entry name" value="PPM-type_phosphatase-like_dom"/>
</dbReference>
<dbReference type="PANTHER" id="PTHR43156">
    <property type="entry name" value="STAGE II SPORULATION PROTEIN E-RELATED"/>
    <property type="match status" value="1"/>
</dbReference>
<dbReference type="PANTHER" id="PTHR43156:SF2">
    <property type="entry name" value="STAGE II SPORULATION PROTEIN E"/>
    <property type="match status" value="1"/>
</dbReference>
<dbReference type="SUPFAM" id="SSF158472">
    <property type="entry name" value="HAMP domain-like"/>
    <property type="match status" value="1"/>
</dbReference>
<feature type="domain" description="HAMP" evidence="9">
    <location>
        <begin position="409"/>
        <end position="461"/>
    </location>
</feature>
<sequence length="713" mass="78001">MSESEQERRRIRISVRTKILLVFLTLSTVALLLAGSLAFVQMDDVGRYALERSTDLGTRAMNDSTAALERNAEESLLRLAQDQAYISNIVFEQVIGDLEVMERYAATVMENPSMVRPRHFYLQDEEPADRRATSVLFLSPGIDAGLLSEERNAAGMMDDIFIPVSATNRHLAGVYVGTSSGMAMIYPWTTGLDATCDPRLRSWFVQANEGGGLVWSEPYVDLIGHGLMVTCSRPVYDPDRGWVWVVGADVTIETINQQIVGTQVGDRGYAMLIDQYGNVISRPGLTSGDMRWDESFVTENLLASENPDLVAVIGEMIAGETGVARAGFEDGERFIAYAPIRSVNWSVGVVMPVDEVLAPIRTTRESILQASEDTAAHISGQQDRMKTVFTGAFLALLVIVALLTLAVTRHITRPIEELQKGSEAIGRGDLGFKVNVETGDEFEDLAHSFNRMATELKEHIENLRRTTAEKERIAKELEIAKEIQQSILPESAPVLPGFDLAGFNLPAREVGGDFFDYIPVGEGCWGVEIADVSGKGVPAALFMALARTLVRASASQSLDPAGSILEANRYICMDSKTCMFVTLFYGILDTRKGTFSYVNAGHNPPLLFREGSSAAELLRGKGIALGIFDDIELELVELKLHPGDTVVFYTDGVTEATNEHEEEYGMGRLTALISGLLDRGAREIIDAIVEDVTAHAGSQPQFDDITLVVLKVG</sequence>
<keyword evidence="2" id="KW-1003">Cell membrane</keyword>
<gene>
    <name evidence="11" type="ORF">HL657_03625</name>
</gene>
<comment type="subcellular location">
    <subcellularLocation>
        <location evidence="1">Cell membrane</location>
        <topology evidence="1">Multi-pass membrane protein</topology>
    </subcellularLocation>
</comment>
<organism evidence="11 12">
    <name type="scientific">Methanoculleus nereidis</name>
    <dbReference type="NCBI Taxonomy" id="2735141"/>
    <lineage>
        <taxon>Archaea</taxon>
        <taxon>Methanobacteriati</taxon>
        <taxon>Methanobacteriota</taxon>
        <taxon>Stenosarchaea group</taxon>
        <taxon>Methanomicrobia</taxon>
        <taxon>Methanomicrobiales</taxon>
        <taxon>Methanomicrobiaceae</taxon>
        <taxon>Methanoculleus</taxon>
    </lineage>
</organism>
<evidence type="ECO:0000259" key="9">
    <source>
        <dbReference type="PROSITE" id="PS50885"/>
    </source>
</evidence>
<feature type="domain" description="PPM-type phosphatase" evidence="10">
    <location>
        <begin position="497"/>
        <end position="712"/>
    </location>
</feature>
<dbReference type="Proteomes" id="UP001273768">
    <property type="component" value="Unassembled WGS sequence"/>
</dbReference>
<evidence type="ECO:0000256" key="1">
    <source>
        <dbReference type="ARBA" id="ARBA00004651"/>
    </source>
</evidence>
<dbReference type="PROSITE" id="PS50885">
    <property type="entry name" value="HAMP"/>
    <property type="match status" value="1"/>
</dbReference>
<dbReference type="EMBL" id="JABFFQ010000001">
    <property type="protein sequence ID" value="MDV4342274.1"/>
    <property type="molecule type" value="Genomic_DNA"/>
</dbReference>
<proteinExistence type="predicted"/>
<dbReference type="CDD" id="cd12912">
    <property type="entry name" value="PDC2_MCP_like"/>
    <property type="match status" value="1"/>
</dbReference>
<dbReference type="InterPro" id="IPR036457">
    <property type="entry name" value="PPM-type-like_dom_sf"/>
</dbReference>
<evidence type="ECO:0000256" key="2">
    <source>
        <dbReference type="ARBA" id="ARBA00022475"/>
    </source>
</evidence>
<dbReference type="SMART" id="SM00331">
    <property type="entry name" value="PP2C_SIG"/>
    <property type="match status" value="1"/>
</dbReference>
<evidence type="ECO:0000259" key="10">
    <source>
        <dbReference type="PROSITE" id="PS51746"/>
    </source>
</evidence>
<evidence type="ECO:0000256" key="4">
    <source>
        <dbReference type="ARBA" id="ARBA00022801"/>
    </source>
</evidence>
<evidence type="ECO:0000256" key="3">
    <source>
        <dbReference type="ARBA" id="ARBA00022692"/>
    </source>
</evidence>
<comment type="caution">
    <text evidence="11">The sequence shown here is derived from an EMBL/GenBank/DDBJ whole genome shotgun (WGS) entry which is preliminary data.</text>
</comment>
<keyword evidence="7" id="KW-0175">Coiled coil</keyword>
<dbReference type="Gene3D" id="6.10.340.10">
    <property type="match status" value="1"/>
</dbReference>
<name>A0ABU3Z0E5_9EURY</name>
<keyword evidence="3 8" id="KW-0812">Transmembrane</keyword>
<reference evidence="11 12" key="1">
    <citation type="submission" date="2020-05" db="EMBL/GenBank/DDBJ databases">
        <title>Isolation and characterization of methanoarchaea from a cold seep at offshore SW Taiwan.</title>
        <authorList>
            <person name="Chen Y.-W."/>
            <person name="Chen S.-C."/>
            <person name="Lai M.-C."/>
        </authorList>
    </citation>
    <scope>NUCLEOTIDE SEQUENCE [LARGE SCALE GENOMIC DNA]</scope>
    <source>
        <strain evidence="11 12">YWC-01</strain>
    </source>
</reference>